<dbReference type="RefSeq" id="WP_084286055.1">
    <property type="nucleotide sequence ID" value="NZ_FWXJ01000022.1"/>
</dbReference>
<evidence type="ECO:0000313" key="2">
    <source>
        <dbReference type="Proteomes" id="UP000192708"/>
    </source>
</evidence>
<organism evidence="1 2">
    <name type="scientific">Polynucleobacter kasalickyi</name>
    <dbReference type="NCBI Taxonomy" id="1938817"/>
    <lineage>
        <taxon>Bacteria</taxon>
        <taxon>Pseudomonadati</taxon>
        <taxon>Pseudomonadota</taxon>
        <taxon>Betaproteobacteria</taxon>
        <taxon>Burkholderiales</taxon>
        <taxon>Burkholderiaceae</taxon>
        <taxon>Polynucleobacter</taxon>
    </lineage>
</organism>
<evidence type="ECO:0000313" key="1">
    <source>
        <dbReference type="EMBL" id="SMC82996.1"/>
    </source>
</evidence>
<accession>A0A1W2CD53</accession>
<reference evidence="1 2" key="1">
    <citation type="submission" date="2017-04" db="EMBL/GenBank/DDBJ databases">
        <authorList>
            <person name="Afonso C.L."/>
            <person name="Miller P.J."/>
            <person name="Scott M.A."/>
            <person name="Spackman E."/>
            <person name="Goraichik I."/>
            <person name="Dimitrov K.M."/>
            <person name="Suarez D.L."/>
            <person name="Swayne D.E."/>
        </authorList>
    </citation>
    <scope>NUCLEOTIDE SEQUENCE [LARGE SCALE GENOMIC DNA]</scope>
    <source>
        <strain evidence="1 2">VK13</strain>
    </source>
</reference>
<dbReference type="OrthoDB" id="553865at80840"/>
<dbReference type="AlphaFoldDB" id="A0A1W2CD53"/>
<sequence>MKNIENSTVIICGNKRYGTSLTFRRTPQKVFKVNIVSIEPLETVQHLNQNSQIKTPDDLWREIQFYESNYDCGFHHQDIVNELAKLDWIIAAILAKKIGVEVPPVPDVKLFTKQNSLRAIKCVEIAAPWNYEWHHIKISFEKWIRLIHGEVQCKSNRFGVDGKIHTAHWTLDINSDPQIYIPTCWEGSFTCASKFKGPIVDSYDLALLTLDSVEASQLSIENSKNETLTVTFIPKLRVN</sequence>
<dbReference type="Proteomes" id="UP000192708">
    <property type="component" value="Unassembled WGS sequence"/>
</dbReference>
<protein>
    <submittedName>
        <fullName evidence="1">Uncharacterized protein</fullName>
    </submittedName>
</protein>
<gene>
    <name evidence="1" type="ORF">SAMN06296008_12218</name>
</gene>
<dbReference type="STRING" id="1938817.SAMN06296008_12218"/>
<keyword evidence="2" id="KW-1185">Reference proteome</keyword>
<name>A0A1W2CD53_9BURK</name>
<proteinExistence type="predicted"/>
<dbReference type="EMBL" id="FWXJ01000022">
    <property type="protein sequence ID" value="SMC82996.1"/>
    <property type="molecule type" value="Genomic_DNA"/>
</dbReference>